<reference evidence="2 3" key="3">
    <citation type="journal article" date="2017" name="G3 (Bethesda)">
        <title>Comparative analysis highlights variable genome content of wheat rusts and divergence of the mating loci.</title>
        <authorList>
            <person name="Cuomo C.A."/>
            <person name="Bakkeren G."/>
            <person name="Khalil H.B."/>
            <person name="Panwar V."/>
            <person name="Joly D."/>
            <person name="Linning R."/>
            <person name="Sakthikumar S."/>
            <person name="Song X."/>
            <person name="Adiconis X."/>
            <person name="Fan L."/>
            <person name="Goldberg J.M."/>
            <person name="Levin J.Z."/>
            <person name="Young S."/>
            <person name="Zeng Q."/>
            <person name="Anikster Y."/>
            <person name="Bruce M."/>
            <person name="Wang M."/>
            <person name="Yin C."/>
            <person name="McCallum B."/>
            <person name="Szabo L.J."/>
            <person name="Hulbert S."/>
            <person name="Chen X."/>
            <person name="Fellers J.P."/>
        </authorList>
    </citation>
    <scope>NUCLEOTIDE SEQUENCE</scope>
    <source>
        <strain evidence="2">isolate 1-1 / race 1 (BBBD)</strain>
        <strain evidence="3">Isolate 1-1 / race 1 (BBBD)</strain>
    </source>
</reference>
<reference evidence="2" key="4">
    <citation type="submission" date="2025-05" db="UniProtKB">
        <authorList>
            <consortium name="EnsemblFungi"/>
        </authorList>
    </citation>
    <scope>IDENTIFICATION</scope>
    <source>
        <strain evidence="2">isolate 1-1 / race 1 (BBBD)</strain>
    </source>
</reference>
<proteinExistence type="predicted"/>
<dbReference type="Proteomes" id="UP000005240">
    <property type="component" value="Unassembled WGS sequence"/>
</dbReference>
<sequence>MTQFYAIQLCKATMTIEKLRQENVVLRMGDQSQVAKLKDTISEQQFQIQALQNKLDMWKMMSNGPYLFHFQPVGRSANLSAEGYWNATCRHNYTPQAAADSFGQTSAVVLHSKP</sequence>
<organism evidence="1">
    <name type="scientific">Puccinia triticina (isolate 1-1 / race 1 (BBBD))</name>
    <name type="common">Brown leaf rust fungus</name>
    <dbReference type="NCBI Taxonomy" id="630390"/>
    <lineage>
        <taxon>Eukaryota</taxon>
        <taxon>Fungi</taxon>
        <taxon>Dikarya</taxon>
        <taxon>Basidiomycota</taxon>
        <taxon>Pucciniomycotina</taxon>
        <taxon>Pucciniomycetes</taxon>
        <taxon>Pucciniales</taxon>
        <taxon>Pucciniaceae</taxon>
        <taxon>Puccinia</taxon>
    </lineage>
</organism>
<dbReference type="EnsemblFungi" id="PTTG_30450-t43_1">
    <property type="protein sequence ID" value="PTTG_30450-t43_1-p1"/>
    <property type="gene ID" value="PTTG_30450"/>
</dbReference>
<evidence type="ECO:0000313" key="2">
    <source>
        <dbReference type="EnsemblFungi" id="PTTG_30450-t43_1-p1"/>
    </source>
</evidence>
<name>A0A180FYV1_PUCT1</name>
<accession>A0A180FYV1</accession>
<reference evidence="1" key="2">
    <citation type="submission" date="2016-05" db="EMBL/GenBank/DDBJ databases">
        <title>Comparative analysis highlights variable genome content of wheat rusts and divergence of the mating loci.</title>
        <authorList>
            <person name="Cuomo C.A."/>
            <person name="Bakkeren G."/>
            <person name="Szabo L."/>
            <person name="Khalil H."/>
            <person name="Joly D."/>
            <person name="Goldberg J."/>
            <person name="Young S."/>
            <person name="Zeng Q."/>
            <person name="Fellers J."/>
        </authorList>
    </citation>
    <scope>NUCLEOTIDE SEQUENCE [LARGE SCALE GENOMIC DNA]</scope>
    <source>
        <strain evidence="1">1-1 BBBD Race 1</strain>
    </source>
</reference>
<dbReference type="EMBL" id="ADAS02003784">
    <property type="protein sequence ID" value="OAV85537.1"/>
    <property type="molecule type" value="Genomic_DNA"/>
</dbReference>
<evidence type="ECO:0000313" key="1">
    <source>
        <dbReference type="EMBL" id="OAV85537.1"/>
    </source>
</evidence>
<dbReference type="VEuPathDB" id="FungiDB:PTTG_30450"/>
<gene>
    <name evidence="1" type="ORF">PTTG_30450</name>
</gene>
<reference evidence="1" key="1">
    <citation type="submission" date="2009-11" db="EMBL/GenBank/DDBJ databases">
        <authorList>
            <consortium name="The Broad Institute Genome Sequencing Platform"/>
            <person name="Ward D."/>
            <person name="Feldgarden M."/>
            <person name="Earl A."/>
            <person name="Young S.K."/>
            <person name="Zeng Q."/>
            <person name="Koehrsen M."/>
            <person name="Alvarado L."/>
            <person name="Berlin A."/>
            <person name="Bochicchio J."/>
            <person name="Borenstein D."/>
            <person name="Chapman S.B."/>
            <person name="Chen Z."/>
            <person name="Engels R."/>
            <person name="Freedman E."/>
            <person name="Gellesch M."/>
            <person name="Goldberg J."/>
            <person name="Griggs A."/>
            <person name="Gujja S."/>
            <person name="Heilman E."/>
            <person name="Heiman D."/>
            <person name="Hepburn T."/>
            <person name="Howarth C."/>
            <person name="Jen D."/>
            <person name="Larson L."/>
            <person name="Lewis B."/>
            <person name="Mehta T."/>
            <person name="Park D."/>
            <person name="Pearson M."/>
            <person name="Roberts A."/>
            <person name="Saif S."/>
            <person name="Shea T."/>
            <person name="Shenoy N."/>
            <person name="Sisk P."/>
            <person name="Stolte C."/>
            <person name="Sykes S."/>
            <person name="Thomson T."/>
            <person name="Walk T."/>
            <person name="White J."/>
            <person name="Yandava C."/>
            <person name="Izard J."/>
            <person name="Baranova O.V."/>
            <person name="Blanton J.M."/>
            <person name="Tanner A.C."/>
            <person name="Dewhirst F.E."/>
            <person name="Haas B."/>
            <person name="Nusbaum C."/>
            <person name="Birren B."/>
        </authorList>
    </citation>
    <scope>NUCLEOTIDE SEQUENCE [LARGE SCALE GENOMIC DNA]</scope>
    <source>
        <strain evidence="1">1-1 BBBD Race 1</strain>
    </source>
</reference>
<dbReference type="AlphaFoldDB" id="A0A180FYV1"/>
<keyword evidence="3" id="KW-1185">Reference proteome</keyword>
<protein>
    <submittedName>
        <fullName evidence="1 2">Uncharacterized protein</fullName>
    </submittedName>
</protein>
<evidence type="ECO:0000313" key="3">
    <source>
        <dbReference type="Proteomes" id="UP000005240"/>
    </source>
</evidence>